<dbReference type="PANTHER" id="PTHR43233">
    <property type="entry name" value="FAMILY N-ACETYLTRANSFERASE, PUTATIVE (AFU_ORTHOLOGUE AFUA_6G03350)-RELATED"/>
    <property type="match status" value="1"/>
</dbReference>
<dbReference type="STRING" id="1116391.PM3016_4760"/>
<keyword evidence="3" id="KW-1185">Reference proteome</keyword>
<name>H6NI97_9BACL</name>
<evidence type="ECO:0000313" key="3">
    <source>
        <dbReference type="Proteomes" id="UP000007523"/>
    </source>
</evidence>
<dbReference type="RefSeq" id="WP_014371191.1">
    <property type="nucleotide sequence ID" value="NC_016935.1"/>
</dbReference>
<gene>
    <name evidence="2" type="ORF">PM3016_4760</name>
</gene>
<evidence type="ECO:0000259" key="1">
    <source>
        <dbReference type="PROSITE" id="PS51186"/>
    </source>
</evidence>
<reference evidence="2 3" key="1">
    <citation type="journal article" date="2012" name="J. Bacteriol.">
        <title>Complete Genome Sequence of Paenibacillus mucilaginosus 3016, a Bacterium Functional as Microbial Fertilizer.</title>
        <authorList>
            <person name="Ma M."/>
            <person name="Wang Z."/>
            <person name="Li L."/>
            <person name="Jiang X."/>
            <person name="Guan D."/>
            <person name="Cao F."/>
            <person name="Chen H."/>
            <person name="Wang X."/>
            <person name="Shen D."/>
            <person name="Du B."/>
            <person name="Li J."/>
        </authorList>
    </citation>
    <scope>NUCLEOTIDE SEQUENCE [LARGE SCALE GENOMIC DNA]</scope>
    <source>
        <strain evidence="2 3">3016</strain>
    </source>
</reference>
<sequence>MGAYGVEYRMNAPLTAAELAEVFRRSGMTRPVDDPARLQRMIDGADETVTAWDGGRLVGVARAVTDYAFCCCLSDLAVDPEYQGQGVGSRMVQLLRDKLGEEVSYVLLSAPGAVEFYPKIGFDRADKAFVIRRKR</sequence>
<feature type="domain" description="N-acetyltransferase" evidence="1">
    <location>
        <begin position="6"/>
        <end position="135"/>
    </location>
</feature>
<organism evidence="2 3">
    <name type="scientific">Paenibacillus mucilaginosus 3016</name>
    <dbReference type="NCBI Taxonomy" id="1116391"/>
    <lineage>
        <taxon>Bacteria</taxon>
        <taxon>Bacillati</taxon>
        <taxon>Bacillota</taxon>
        <taxon>Bacilli</taxon>
        <taxon>Bacillales</taxon>
        <taxon>Paenibacillaceae</taxon>
        <taxon>Paenibacillus</taxon>
    </lineage>
</organism>
<protein>
    <submittedName>
        <fullName evidence="2">GCN5-like N-acetyltransferase</fullName>
    </submittedName>
</protein>
<dbReference type="HOGENOM" id="CLU_086503_4_0_9"/>
<dbReference type="CDD" id="cd04301">
    <property type="entry name" value="NAT_SF"/>
    <property type="match status" value="1"/>
</dbReference>
<dbReference type="Proteomes" id="UP000007523">
    <property type="component" value="Chromosome"/>
</dbReference>
<dbReference type="InterPro" id="IPR016181">
    <property type="entry name" value="Acyl_CoA_acyltransferase"/>
</dbReference>
<dbReference type="Pfam" id="PF00583">
    <property type="entry name" value="Acetyltransf_1"/>
    <property type="match status" value="1"/>
</dbReference>
<accession>H6NI97</accession>
<dbReference type="GO" id="GO:0016747">
    <property type="term" value="F:acyltransferase activity, transferring groups other than amino-acyl groups"/>
    <property type="evidence" value="ECO:0007669"/>
    <property type="project" value="InterPro"/>
</dbReference>
<keyword evidence="2" id="KW-0808">Transferase</keyword>
<dbReference type="InterPro" id="IPR053144">
    <property type="entry name" value="Acetyltransferase_Butenolide"/>
</dbReference>
<dbReference type="KEGG" id="pmq:PM3016_4760"/>
<dbReference type="Gene3D" id="3.40.630.30">
    <property type="match status" value="1"/>
</dbReference>
<dbReference type="EMBL" id="CP003235">
    <property type="protein sequence ID" value="AFC31500.1"/>
    <property type="molecule type" value="Genomic_DNA"/>
</dbReference>
<dbReference type="PANTHER" id="PTHR43233:SF1">
    <property type="entry name" value="FAMILY N-ACETYLTRANSFERASE, PUTATIVE (AFU_ORTHOLOGUE AFUA_6G03350)-RELATED"/>
    <property type="match status" value="1"/>
</dbReference>
<dbReference type="PROSITE" id="PS51186">
    <property type="entry name" value="GNAT"/>
    <property type="match status" value="1"/>
</dbReference>
<proteinExistence type="predicted"/>
<dbReference type="SUPFAM" id="SSF55729">
    <property type="entry name" value="Acyl-CoA N-acyltransferases (Nat)"/>
    <property type="match status" value="1"/>
</dbReference>
<dbReference type="AlphaFoldDB" id="H6NI97"/>
<dbReference type="InterPro" id="IPR000182">
    <property type="entry name" value="GNAT_dom"/>
</dbReference>
<evidence type="ECO:0000313" key="2">
    <source>
        <dbReference type="EMBL" id="AFC31500.1"/>
    </source>
</evidence>